<dbReference type="GeneID" id="4563983"/>
<dbReference type="VEuPathDB" id="FungiDB:CIMG_05109"/>
<dbReference type="InParanoid" id="J3KEW8"/>
<protein>
    <submittedName>
        <fullName evidence="1">Uncharacterized protein</fullName>
    </submittedName>
</protein>
<gene>
    <name evidence="1" type="ORF">CIMG_05109</name>
</gene>
<organism evidence="1 2">
    <name type="scientific">Coccidioides immitis (strain RS)</name>
    <name type="common">Valley fever fungus</name>
    <dbReference type="NCBI Taxonomy" id="246410"/>
    <lineage>
        <taxon>Eukaryota</taxon>
        <taxon>Fungi</taxon>
        <taxon>Dikarya</taxon>
        <taxon>Ascomycota</taxon>
        <taxon>Pezizomycotina</taxon>
        <taxon>Eurotiomycetes</taxon>
        <taxon>Eurotiomycetidae</taxon>
        <taxon>Onygenales</taxon>
        <taxon>Onygenaceae</taxon>
        <taxon>Coccidioides</taxon>
    </lineage>
</organism>
<dbReference type="EMBL" id="GG704914">
    <property type="protein sequence ID" value="EAS34085.3"/>
    <property type="molecule type" value="Genomic_DNA"/>
</dbReference>
<reference evidence="2" key="1">
    <citation type="journal article" date="2009" name="Genome Res.">
        <title>Comparative genomic analyses of the human fungal pathogens Coccidioides and their relatives.</title>
        <authorList>
            <person name="Sharpton T.J."/>
            <person name="Stajich J.E."/>
            <person name="Rounsley S.D."/>
            <person name="Gardner M.J."/>
            <person name="Wortman J.R."/>
            <person name="Jordar V.S."/>
            <person name="Maiti R."/>
            <person name="Kodira C.D."/>
            <person name="Neafsey D.E."/>
            <person name="Zeng Q."/>
            <person name="Hung C.-Y."/>
            <person name="McMahan C."/>
            <person name="Muszewska A."/>
            <person name="Grynberg M."/>
            <person name="Mandel M.A."/>
            <person name="Kellner E.M."/>
            <person name="Barker B.M."/>
            <person name="Galgiani J.N."/>
            <person name="Orbach M.J."/>
            <person name="Kirkland T.N."/>
            <person name="Cole G.T."/>
            <person name="Henn M.R."/>
            <person name="Birren B.W."/>
            <person name="Taylor J.W."/>
        </authorList>
    </citation>
    <scope>NUCLEOTIDE SEQUENCE [LARGE SCALE GENOMIC DNA]</scope>
    <source>
        <strain evidence="2">RS</strain>
    </source>
</reference>
<name>J3KEW8_COCIM</name>
<evidence type="ECO:0000313" key="2">
    <source>
        <dbReference type="Proteomes" id="UP000001261"/>
    </source>
</evidence>
<sequence length="103" mass="11633">METSRHAAYCLGCVRDAVAQWLAFTDRRELRNQPATAGESDGVSSVQGRSTEGNALKIELFRFQGGILGSPPHSESETTRCTRAWQRYLRKYLMLVLSEQVQR</sequence>
<keyword evidence="2" id="KW-1185">Reference proteome</keyword>
<dbReference type="Proteomes" id="UP000001261">
    <property type="component" value="Unassembled WGS sequence"/>
</dbReference>
<evidence type="ECO:0000313" key="1">
    <source>
        <dbReference type="EMBL" id="EAS34085.3"/>
    </source>
</evidence>
<dbReference type="AlphaFoldDB" id="J3KEW8"/>
<dbReference type="RefSeq" id="XP_001245668.2">
    <property type="nucleotide sequence ID" value="XM_001245667.2"/>
</dbReference>
<proteinExistence type="predicted"/>
<accession>J3KEW8</accession>
<reference evidence="2" key="2">
    <citation type="journal article" date="2010" name="Genome Res.">
        <title>Population genomic sequencing of Coccidioides fungi reveals recent hybridization and transposon control.</title>
        <authorList>
            <person name="Neafsey D.E."/>
            <person name="Barker B.M."/>
            <person name="Sharpton T.J."/>
            <person name="Stajich J.E."/>
            <person name="Park D.J."/>
            <person name="Whiston E."/>
            <person name="Hung C.-Y."/>
            <person name="McMahan C."/>
            <person name="White J."/>
            <person name="Sykes S."/>
            <person name="Heiman D."/>
            <person name="Young S."/>
            <person name="Zeng Q."/>
            <person name="Abouelleil A."/>
            <person name="Aftuck L."/>
            <person name="Bessette D."/>
            <person name="Brown A."/>
            <person name="FitzGerald M."/>
            <person name="Lui A."/>
            <person name="Macdonald J.P."/>
            <person name="Priest M."/>
            <person name="Orbach M.J."/>
            <person name="Galgiani J.N."/>
            <person name="Kirkland T.N."/>
            <person name="Cole G.T."/>
            <person name="Birren B.W."/>
            <person name="Henn M.R."/>
            <person name="Taylor J.W."/>
            <person name="Rounsley S.D."/>
        </authorList>
    </citation>
    <scope>GENOME REANNOTATION</scope>
    <source>
        <strain evidence="2">RS</strain>
    </source>
</reference>
<dbReference type="KEGG" id="cim:CIMG_05109"/>